<dbReference type="AlphaFoldDB" id="A0AAE2VCG7"/>
<keyword evidence="3" id="KW-1185">Reference proteome</keyword>
<dbReference type="PANTHER" id="PTHR40606:SF1">
    <property type="entry name" value="UPF0339 PROTEIN YEGP"/>
    <property type="match status" value="1"/>
</dbReference>
<evidence type="ECO:0000313" key="2">
    <source>
        <dbReference type="EMBL" id="MBK1854981.1"/>
    </source>
</evidence>
<evidence type="ECO:0000313" key="3">
    <source>
        <dbReference type="Proteomes" id="UP000634206"/>
    </source>
</evidence>
<dbReference type="PANTHER" id="PTHR40606">
    <property type="match status" value="1"/>
</dbReference>
<name>A0AAE2VCG7_9BACT</name>
<feature type="domain" description="DUF1508" evidence="1">
    <location>
        <begin position="11"/>
        <end position="52"/>
    </location>
</feature>
<dbReference type="InterPro" id="IPR051141">
    <property type="entry name" value="UPF0339_domain"/>
</dbReference>
<evidence type="ECO:0000259" key="1">
    <source>
        <dbReference type="Pfam" id="PF07411"/>
    </source>
</evidence>
<sequence>MFEIYQSEKTQKYHFRLKAKNGEIILTGQAYKDKGGCENGVASVKKNGPDESKFEIKDSTNGKQYFVLKSGNGQIIGQSQMYKTASGLKNGIASVGKNCAGDIKDLTA</sequence>
<proteinExistence type="predicted"/>
<dbReference type="InterPro" id="IPR010879">
    <property type="entry name" value="DUF1508"/>
</dbReference>
<comment type="caution">
    <text evidence="2">The sequence shown here is derived from an EMBL/GenBank/DDBJ whole genome shotgun (WGS) entry which is preliminary data.</text>
</comment>
<dbReference type="Pfam" id="PF07411">
    <property type="entry name" value="DUF1508"/>
    <property type="match status" value="2"/>
</dbReference>
<dbReference type="Proteomes" id="UP000634206">
    <property type="component" value="Unassembled WGS sequence"/>
</dbReference>
<protein>
    <submittedName>
        <fullName evidence="2">YegP family protein</fullName>
    </submittedName>
</protein>
<dbReference type="InterPro" id="IPR036913">
    <property type="entry name" value="YegP-like_sf"/>
</dbReference>
<dbReference type="SUPFAM" id="SSF160113">
    <property type="entry name" value="YegP-like"/>
    <property type="match status" value="2"/>
</dbReference>
<dbReference type="EMBL" id="JAENIG010000004">
    <property type="protein sequence ID" value="MBK1854981.1"/>
    <property type="molecule type" value="Genomic_DNA"/>
</dbReference>
<feature type="domain" description="DUF1508" evidence="1">
    <location>
        <begin position="60"/>
        <end position="102"/>
    </location>
</feature>
<dbReference type="RefSeq" id="WP_309489592.1">
    <property type="nucleotide sequence ID" value="NZ_JAENIG010000004.1"/>
</dbReference>
<accession>A0AAE2VCG7</accession>
<organism evidence="2 3">
    <name type="scientific">Oceaniferula flava</name>
    <dbReference type="NCBI Taxonomy" id="2800421"/>
    <lineage>
        <taxon>Bacteria</taxon>
        <taxon>Pseudomonadati</taxon>
        <taxon>Verrucomicrobiota</taxon>
        <taxon>Verrucomicrobiia</taxon>
        <taxon>Verrucomicrobiales</taxon>
        <taxon>Verrucomicrobiaceae</taxon>
        <taxon>Oceaniferula</taxon>
    </lineage>
</organism>
<dbReference type="Gene3D" id="3.30.160.160">
    <property type="entry name" value="YegP-like"/>
    <property type="match status" value="2"/>
</dbReference>
<gene>
    <name evidence="2" type="ORF">JIN83_08415</name>
</gene>
<reference evidence="2" key="1">
    <citation type="submission" date="2021-01" db="EMBL/GenBank/DDBJ databases">
        <title>Modified the classification status of verrucomicrobia.</title>
        <authorList>
            <person name="Feng X."/>
        </authorList>
    </citation>
    <scope>NUCLEOTIDE SEQUENCE</scope>
    <source>
        <strain evidence="2">5K15</strain>
    </source>
</reference>